<dbReference type="EMBL" id="KQ976461">
    <property type="protein sequence ID" value="KYM84695.1"/>
    <property type="molecule type" value="Genomic_DNA"/>
</dbReference>
<protein>
    <submittedName>
        <fullName evidence="1">Uncharacterized protein</fullName>
    </submittedName>
</protein>
<name>A0A151I506_9HYME</name>
<evidence type="ECO:0000313" key="1">
    <source>
        <dbReference type="EMBL" id="KYM84695.1"/>
    </source>
</evidence>
<dbReference type="AlphaFoldDB" id="A0A151I506"/>
<reference evidence="1 2" key="1">
    <citation type="submission" date="2015-09" db="EMBL/GenBank/DDBJ databases">
        <title>Atta colombica WGS genome.</title>
        <authorList>
            <person name="Nygaard S."/>
            <person name="Hu H."/>
            <person name="Boomsma J."/>
            <person name="Zhang G."/>
        </authorList>
    </citation>
    <scope>NUCLEOTIDE SEQUENCE [LARGE SCALE GENOMIC DNA]</scope>
    <source>
        <strain evidence="1">Treedump-2</strain>
        <tissue evidence="1">Whole body</tissue>
    </source>
</reference>
<keyword evidence="2" id="KW-1185">Reference proteome</keyword>
<evidence type="ECO:0000313" key="2">
    <source>
        <dbReference type="Proteomes" id="UP000078540"/>
    </source>
</evidence>
<organism evidence="1 2">
    <name type="scientific">Atta colombica</name>
    <dbReference type="NCBI Taxonomy" id="520822"/>
    <lineage>
        <taxon>Eukaryota</taxon>
        <taxon>Metazoa</taxon>
        <taxon>Ecdysozoa</taxon>
        <taxon>Arthropoda</taxon>
        <taxon>Hexapoda</taxon>
        <taxon>Insecta</taxon>
        <taxon>Pterygota</taxon>
        <taxon>Neoptera</taxon>
        <taxon>Endopterygota</taxon>
        <taxon>Hymenoptera</taxon>
        <taxon>Apocrita</taxon>
        <taxon>Aculeata</taxon>
        <taxon>Formicoidea</taxon>
        <taxon>Formicidae</taxon>
        <taxon>Myrmicinae</taxon>
        <taxon>Atta</taxon>
    </lineage>
</organism>
<accession>A0A151I506</accession>
<gene>
    <name evidence="1" type="ORF">ALC53_05088</name>
</gene>
<sequence length="63" mass="7543">MSLGVLTILDWDLTLWHRTRGRMMAMQRRTRARKRERGVEYNVREYDGGDPGRKVSLHWINAE</sequence>
<dbReference type="Proteomes" id="UP000078540">
    <property type="component" value="Unassembled WGS sequence"/>
</dbReference>
<proteinExistence type="predicted"/>